<dbReference type="Gene3D" id="3.40.50.720">
    <property type="entry name" value="NAD(P)-binding Rossmann-like Domain"/>
    <property type="match status" value="1"/>
</dbReference>
<evidence type="ECO:0000259" key="2">
    <source>
        <dbReference type="Pfam" id="PF03807"/>
    </source>
</evidence>
<feature type="domain" description="Pyrroline-5-carboxylate reductase catalytic N-terminal" evidence="2">
    <location>
        <begin position="2"/>
        <end position="90"/>
    </location>
</feature>
<dbReference type="EMBL" id="CP067136">
    <property type="protein sequence ID" value="WCR08533.1"/>
    <property type="molecule type" value="Genomic_DNA"/>
</dbReference>
<organism evidence="3 4">
    <name type="scientific">Paracoccus fistulariae</name>
    <dbReference type="NCBI Taxonomy" id="658446"/>
    <lineage>
        <taxon>Bacteria</taxon>
        <taxon>Pseudomonadati</taxon>
        <taxon>Pseudomonadota</taxon>
        <taxon>Alphaproteobacteria</taxon>
        <taxon>Rhodobacterales</taxon>
        <taxon>Paracoccaceae</taxon>
        <taxon>Paracoccus</taxon>
    </lineage>
</organism>
<keyword evidence="4" id="KW-1185">Reference proteome</keyword>
<dbReference type="PANTHER" id="PTHR14239">
    <property type="entry name" value="DUDULIN-RELATED"/>
    <property type="match status" value="1"/>
</dbReference>
<dbReference type="InterPro" id="IPR036291">
    <property type="entry name" value="NAD(P)-bd_dom_sf"/>
</dbReference>
<dbReference type="InterPro" id="IPR051267">
    <property type="entry name" value="STEAP_metalloreductase"/>
</dbReference>
<evidence type="ECO:0000313" key="3">
    <source>
        <dbReference type="EMBL" id="WCR08533.1"/>
    </source>
</evidence>
<evidence type="ECO:0000313" key="4">
    <source>
        <dbReference type="Proteomes" id="UP001219349"/>
    </source>
</evidence>
<dbReference type="SUPFAM" id="SSF51735">
    <property type="entry name" value="NAD(P)-binding Rossmann-fold domains"/>
    <property type="match status" value="1"/>
</dbReference>
<evidence type="ECO:0000256" key="1">
    <source>
        <dbReference type="ARBA" id="ARBA00023002"/>
    </source>
</evidence>
<sequence length="213" mass="22565">MRIGILGAGGMGGRLGTIWSRCGHEVTFSYARSQEKLEKLAQEAGPTARSGTPAQAVADADVVLIAVHWSRIDDVLAQAGDLSGKVVLTCSLAMSEDNSHLVLGHTSSGPEALAEKAPGAQVVGAFNTIPGEILFPLFEARGKDQTPPDLIYCGDNRAAKERVAALIRDVGFNPVDLGKLRSSRYMEPFGLVVSLLAYGGKDGPELGYRFVRV</sequence>
<dbReference type="PANTHER" id="PTHR14239:SF10">
    <property type="entry name" value="REDUCTASE"/>
    <property type="match status" value="1"/>
</dbReference>
<dbReference type="InterPro" id="IPR028939">
    <property type="entry name" value="P5C_Rdtase_cat_N"/>
</dbReference>
<dbReference type="RefSeq" id="WP_271883423.1">
    <property type="nucleotide sequence ID" value="NZ_CP067136.1"/>
</dbReference>
<reference evidence="3 4" key="1">
    <citation type="submission" date="2021-01" db="EMBL/GenBank/DDBJ databases">
        <title>Biogeographic distribution of Paracoccus.</title>
        <authorList>
            <person name="Hollensteiner J."/>
            <person name="Leineberger J."/>
            <person name="Brinkhoff T."/>
            <person name="Daniel R."/>
        </authorList>
    </citation>
    <scope>NUCLEOTIDE SEQUENCE [LARGE SCALE GENOMIC DNA]</scope>
    <source>
        <strain evidence="3 4">KCTC 22803</strain>
    </source>
</reference>
<dbReference type="Pfam" id="PF03807">
    <property type="entry name" value="F420_oxidored"/>
    <property type="match status" value="1"/>
</dbReference>
<name>A0ABY7SNH1_9RHOB</name>
<protein>
    <submittedName>
        <fullName evidence="3">NAD(P)-binding domain-containing protein</fullName>
    </submittedName>
</protein>
<accession>A0ABY7SNH1</accession>
<proteinExistence type="predicted"/>
<dbReference type="Proteomes" id="UP001219349">
    <property type="component" value="Chromosome"/>
</dbReference>
<gene>
    <name evidence="3" type="ORF">JHX87_06885</name>
</gene>
<keyword evidence="1" id="KW-0560">Oxidoreductase</keyword>